<dbReference type="SUPFAM" id="SSF55931">
    <property type="entry name" value="Glutamine synthetase/guanido kinase"/>
    <property type="match status" value="1"/>
</dbReference>
<dbReference type="InterPro" id="IPR018027">
    <property type="entry name" value="Asn/Gln_amidotransferase"/>
</dbReference>
<dbReference type="GO" id="GO:0005524">
    <property type="term" value="F:ATP binding"/>
    <property type="evidence" value="ECO:0007669"/>
    <property type="project" value="UniProtKB-KW"/>
</dbReference>
<dbReference type="Pfam" id="PF02934">
    <property type="entry name" value="GatB_N"/>
    <property type="match status" value="1"/>
</dbReference>
<protein>
    <recommendedName>
        <fullName evidence="3 11">Aspartyl/glutamyl-tRNA(Asn/Gln) amidotransferase subunit B</fullName>
        <shortName evidence="11">Asp/Glu-ADT subunit B</shortName>
        <ecNumber evidence="11">6.3.5.-</ecNumber>
    </recommendedName>
</protein>
<dbReference type="Proteomes" id="UP000028826">
    <property type="component" value="Unassembled WGS sequence"/>
</dbReference>
<dbReference type="EMBL" id="JGYG01000002">
    <property type="protein sequence ID" value="KFI31486.1"/>
    <property type="molecule type" value="Genomic_DNA"/>
</dbReference>
<evidence type="ECO:0000313" key="13">
    <source>
        <dbReference type="Proteomes" id="UP000028826"/>
    </source>
</evidence>
<dbReference type="STRING" id="195105.CN97_10830"/>
<dbReference type="HAMAP" id="MF_00121">
    <property type="entry name" value="GatB"/>
    <property type="match status" value="1"/>
</dbReference>
<dbReference type="SMART" id="SM00845">
    <property type="entry name" value="GatB_Yqey"/>
    <property type="match status" value="1"/>
</dbReference>
<dbReference type="EC" id="6.3.5.-" evidence="11"/>
<dbReference type="GO" id="GO:0006412">
    <property type="term" value="P:translation"/>
    <property type="evidence" value="ECO:0007669"/>
    <property type="project" value="UniProtKB-UniRule"/>
</dbReference>
<evidence type="ECO:0000256" key="8">
    <source>
        <dbReference type="ARBA" id="ARBA00024799"/>
    </source>
</evidence>
<dbReference type="SUPFAM" id="SSF89095">
    <property type="entry name" value="GatB/YqeY motif"/>
    <property type="match status" value="1"/>
</dbReference>
<keyword evidence="12" id="KW-0808">Transferase</keyword>
<dbReference type="NCBIfam" id="TIGR00133">
    <property type="entry name" value="gatB"/>
    <property type="match status" value="1"/>
</dbReference>
<dbReference type="InterPro" id="IPR023168">
    <property type="entry name" value="GatB_Yqey_C_2"/>
</dbReference>
<evidence type="ECO:0000256" key="1">
    <source>
        <dbReference type="ARBA" id="ARBA00005306"/>
    </source>
</evidence>
<dbReference type="GO" id="GO:0016740">
    <property type="term" value="F:transferase activity"/>
    <property type="evidence" value="ECO:0007669"/>
    <property type="project" value="UniProtKB-KW"/>
</dbReference>
<evidence type="ECO:0000256" key="3">
    <source>
        <dbReference type="ARBA" id="ARBA00016923"/>
    </source>
</evidence>
<comment type="catalytic activity">
    <reaction evidence="9 11">
        <text>L-aspartyl-tRNA(Asn) + L-glutamine + ATP + H2O = L-asparaginyl-tRNA(Asn) + L-glutamate + ADP + phosphate + 2 H(+)</text>
        <dbReference type="Rhea" id="RHEA:14513"/>
        <dbReference type="Rhea" id="RHEA-COMP:9674"/>
        <dbReference type="Rhea" id="RHEA-COMP:9677"/>
        <dbReference type="ChEBI" id="CHEBI:15377"/>
        <dbReference type="ChEBI" id="CHEBI:15378"/>
        <dbReference type="ChEBI" id="CHEBI:29985"/>
        <dbReference type="ChEBI" id="CHEBI:30616"/>
        <dbReference type="ChEBI" id="CHEBI:43474"/>
        <dbReference type="ChEBI" id="CHEBI:58359"/>
        <dbReference type="ChEBI" id="CHEBI:78515"/>
        <dbReference type="ChEBI" id="CHEBI:78516"/>
        <dbReference type="ChEBI" id="CHEBI:456216"/>
    </reaction>
</comment>
<keyword evidence="7 11" id="KW-0648">Protein biosynthesis</keyword>
<evidence type="ECO:0000256" key="2">
    <source>
        <dbReference type="ARBA" id="ARBA00011123"/>
    </source>
</evidence>
<dbReference type="AlphaFoldDB" id="A0A086YB36"/>
<dbReference type="InterPro" id="IPR014746">
    <property type="entry name" value="Gln_synth/guanido_kin_cat_dom"/>
</dbReference>
<dbReference type="eggNOG" id="COG0064">
    <property type="taxonomic scope" value="Bacteria"/>
</dbReference>
<gene>
    <name evidence="11 12" type="primary">gatB</name>
    <name evidence="12" type="ORF">CN97_10830</name>
</gene>
<organism evidence="12 13">
    <name type="scientific">Haematobacter massiliensis</name>
    <dbReference type="NCBI Taxonomy" id="195105"/>
    <lineage>
        <taxon>Bacteria</taxon>
        <taxon>Pseudomonadati</taxon>
        <taxon>Pseudomonadota</taxon>
        <taxon>Alphaproteobacteria</taxon>
        <taxon>Rhodobacterales</taxon>
        <taxon>Paracoccaceae</taxon>
        <taxon>Haematobacter</taxon>
    </lineage>
</organism>
<sequence>MLDTVPAPPEPKVIHGATGEWELVIGMEIHAQIATEAKLFSGASTGFGAEPNSHVSFIDAAMPGMLPVLNEFCIRQAVLTGLGLKAKINLRSAFDRKNYFYPDLPQGYQISQLYHPLVGEGEVWVEMGPGVARRVRIERIHVEQDAGKSIHDMDPNMSFVDLNRTGVALMEIVSRPDIRGPEEAAAYVAKLRQILRYLGTCDGNMQNGNLRADVNVSVCRPGQYEKYQETQDFSHLGTRCEIKNMNSMRFIQQAIDYEARRQIAILEDGGKIDQETRLYDPDKGETRSMRSKEEAHDYRYFPDPDLLPLEIEQGWVDEIAAGMPELPDAKKARFIADFGVTDYDAGVLTAETENAVFFEAVATGRDGKQAANWVINELFGRLNKEGLGISESPVSAAQLAGILDLLANETISGKIAKDLFEIVWTEGGNPSEIVESRGMKQVTDTGAIEAAVDEIIAANPAQVEEAKQNPKLAGWFVGQVMKATGGKANPAAVNALITQKLGL</sequence>
<dbReference type="GO" id="GO:0050567">
    <property type="term" value="F:glutaminyl-tRNA synthase (glutamine-hydrolyzing) activity"/>
    <property type="evidence" value="ECO:0007669"/>
    <property type="project" value="UniProtKB-UniRule"/>
</dbReference>
<keyword evidence="6 11" id="KW-0067">ATP-binding</keyword>
<dbReference type="InterPro" id="IPR006075">
    <property type="entry name" value="Asn/Gln-tRNA_Trfase_suB/E_cat"/>
</dbReference>
<keyword evidence="4 11" id="KW-0436">Ligase</keyword>
<dbReference type="PANTHER" id="PTHR11659">
    <property type="entry name" value="GLUTAMYL-TRNA GLN AMIDOTRANSFERASE SUBUNIT B MITOCHONDRIAL AND PROKARYOTIC PET112-RELATED"/>
    <property type="match status" value="1"/>
</dbReference>
<keyword evidence="5 11" id="KW-0547">Nucleotide-binding</keyword>
<dbReference type="FunFam" id="1.10.150.380:FF:000001">
    <property type="entry name" value="Aspartyl/glutamyl-tRNA(Asn/Gln) amidotransferase subunit B"/>
    <property type="match status" value="1"/>
</dbReference>
<evidence type="ECO:0000256" key="10">
    <source>
        <dbReference type="ARBA" id="ARBA00047913"/>
    </source>
</evidence>
<dbReference type="OrthoDB" id="9804078at2"/>
<evidence type="ECO:0000256" key="9">
    <source>
        <dbReference type="ARBA" id="ARBA00047380"/>
    </source>
</evidence>
<accession>A0A086YB36</accession>
<dbReference type="RefSeq" id="WP_035708126.1">
    <property type="nucleotide sequence ID" value="NZ_CAMIFG010000001.1"/>
</dbReference>
<dbReference type="NCBIfam" id="NF004015">
    <property type="entry name" value="PRK05477.1-5"/>
    <property type="match status" value="1"/>
</dbReference>
<dbReference type="GO" id="GO:0070681">
    <property type="term" value="P:glutaminyl-tRNAGln biosynthesis via transamidation"/>
    <property type="evidence" value="ECO:0007669"/>
    <property type="project" value="TreeGrafter"/>
</dbReference>
<comment type="similarity">
    <text evidence="1 11">Belongs to the GatB/GatE family. GatB subfamily.</text>
</comment>
<dbReference type="InterPro" id="IPR042114">
    <property type="entry name" value="GatB_C_1"/>
</dbReference>
<name>A0A086YB36_9RHOB</name>
<dbReference type="Gene3D" id="1.10.150.380">
    <property type="entry name" value="GatB domain, N-terminal subdomain"/>
    <property type="match status" value="1"/>
</dbReference>
<dbReference type="InterPro" id="IPR004413">
    <property type="entry name" value="GatB"/>
</dbReference>
<evidence type="ECO:0000256" key="7">
    <source>
        <dbReference type="ARBA" id="ARBA00022917"/>
    </source>
</evidence>
<dbReference type="Gene3D" id="1.10.10.410">
    <property type="match status" value="1"/>
</dbReference>
<dbReference type="InterPro" id="IPR017958">
    <property type="entry name" value="Gln-tRNA_amidoTrfase_suB_CS"/>
</dbReference>
<dbReference type="NCBIfam" id="NF004014">
    <property type="entry name" value="PRK05477.1-4"/>
    <property type="match status" value="1"/>
</dbReference>
<dbReference type="InterPro" id="IPR017959">
    <property type="entry name" value="Asn/Gln-tRNA_amidoTrfase_suB/E"/>
</dbReference>
<keyword evidence="13" id="KW-1185">Reference proteome</keyword>
<dbReference type="PROSITE" id="PS01234">
    <property type="entry name" value="GATB"/>
    <property type="match status" value="1"/>
</dbReference>
<dbReference type="InterPro" id="IPR003789">
    <property type="entry name" value="Asn/Gln_tRNA_amidoTrase-B-like"/>
</dbReference>
<comment type="subunit">
    <text evidence="2 11">Heterotrimer of A, B and C subunits.</text>
</comment>
<evidence type="ECO:0000256" key="5">
    <source>
        <dbReference type="ARBA" id="ARBA00022741"/>
    </source>
</evidence>
<reference evidence="12 13" key="1">
    <citation type="submission" date="2014-03" db="EMBL/GenBank/DDBJ databases">
        <title>Genome of Haematobacter massiliensis CCUG 47968.</title>
        <authorList>
            <person name="Wang D."/>
            <person name="Wang G."/>
        </authorList>
    </citation>
    <scope>NUCLEOTIDE SEQUENCE [LARGE SCALE GENOMIC DNA]</scope>
    <source>
        <strain evidence="12 13">CCUG 47968</strain>
    </source>
</reference>
<comment type="catalytic activity">
    <reaction evidence="10 11">
        <text>L-glutamyl-tRNA(Gln) + L-glutamine + ATP + H2O = L-glutaminyl-tRNA(Gln) + L-glutamate + ADP + phosphate + H(+)</text>
        <dbReference type="Rhea" id="RHEA:17521"/>
        <dbReference type="Rhea" id="RHEA-COMP:9681"/>
        <dbReference type="Rhea" id="RHEA-COMP:9684"/>
        <dbReference type="ChEBI" id="CHEBI:15377"/>
        <dbReference type="ChEBI" id="CHEBI:15378"/>
        <dbReference type="ChEBI" id="CHEBI:29985"/>
        <dbReference type="ChEBI" id="CHEBI:30616"/>
        <dbReference type="ChEBI" id="CHEBI:43474"/>
        <dbReference type="ChEBI" id="CHEBI:58359"/>
        <dbReference type="ChEBI" id="CHEBI:78520"/>
        <dbReference type="ChEBI" id="CHEBI:78521"/>
        <dbReference type="ChEBI" id="CHEBI:456216"/>
    </reaction>
</comment>
<comment type="caution">
    <text evidence="12">The sequence shown here is derived from an EMBL/GenBank/DDBJ whole genome shotgun (WGS) entry which is preliminary data.</text>
</comment>
<evidence type="ECO:0000256" key="4">
    <source>
        <dbReference type="ARBA" id="ARBA00022598"/>
    </source>
</evidence>
<dbReference type="NCBIfam" id="NF004012">
    <property type="entry name" value="PRK05477.1-2"/>
    <property type="match status" value="1"/>
</dbReference>
<evidence type="ECO:0000313" key="12">
    <source>
        <dbReference type="EMBL" id="KFI31486.1"/>
    </source>
</evidence>
<evidence type="ECO:0000256" key="6">
    <source>
        <dbReference type="ARBA" id="ARBA00022840"/>
    </source>
</evidence>
<evidence type="ECO:0000256" key="11">
    <source>
        <dbReference type="HAMAP-Rule" id="MF_00121"/>
    </source>
</evidence>
<dbReference type="Pfam" id="PF02637">
    <property type="entry name" value="GatB_Yqey"/>
    <property type="match status" value="1"/>
</dbReference>
<dbReference type="FunFam" id="1.10.10.410:FF:000001">
    <property type="entry name" value="Aspartyl/glutamyl-tRNA(Asn/Gln) amidotransferase subunit B"/>
    <property type="match status" value="1"/>
</dbReference>
<comment type="function">
    <text evidence="8 11">Allows the formation of correctly charged Asn-tRNA(Asn) or Gln-tRNA(Gln) through the transamidation of misacylated Asp-tRNA(Asn) or Glu-tRNA(Gln) in organisms which lack either or both of asparaginyl-tRNA or glutaminyl-tRNA synthetases. The reaction takes place in the presence of glutamine and ATP through an activated phospho-Asp-tRNA(Asn) or phospho-Glu-tRNA(Gln).</text>
</comment>
<proteinExistence type="inferred from homology"/>
<dbReference type="PANTHER" id="PTHR11659:SF0">
    <property type="entry name" value="GLUTAMYL-TRNA(GLN) AMIDOTRANSFERASE SUBUNIT B, MITOCHONDRIAL"/>
    <property type="match status" value="1"/>
</dbReference>